<keyword evidence="2" id="KW-1185">Reference proteome</keyword>
<dbReference type="AlphaFoldDB" id="A0A7W9F155"/>
<organism evidence="1 2">
    <name type="scientific">Yoonia ponticola</name>
    <dbReference type="NCBI Taxonomy" id="1524255"/>
    <lineage>
        <taxon>Bacteria</taxon>
        <taxon>Pseudomonadati</taxon>
        <taxon>Pseudomonadota</taxon>
        <taxon>Alphaproteobacteria</taxon>
        <taxon>Rhodobacterales</taxon>
        <taxon>Paracoccaceae</taxon>
        <taxon>Yoonia</taxon>
    </lineage>
</organism>
<sequence>MTFDPFIAATRFGTGLSPVHAPPASVQDLLRDLSGEDVIARAIPIVPFATAEPRPEEYVRLRRAENAAETDGAKAVANADVQKWRTDARALMYANTMKTIGRSIAAPIGLRERLTAFWADHFTAKGRNGLLRHMITPFIEEAIRPHIAGSFVDMLRAVTTHPVMLQYLQQDESHGPSSPRGIRRGRGLNENLARELLELHSLGVAGRYTQTDVTELAELLTGLTYNPTTGFQFDASMAEPDSETVLGITYGPKATLQTIYTAIGNIALHPDTAQHIARKLAVHFVSDTPDTDLVAAMSDVFIRTEGDLHAVMTAMLDHPAAWSPEQVKVRPPIEFLSAAFRALDVAPDALLALDLQNMRRWIERPLRIMGQPFQDPVGPDGWPEAAQDWIIPQGMAGRISWAMRAPQEFRDPLPDPRDFVRTALGDNPPQAVVFAASSAEKRSDGVGVILASPAFQRR</sequence>
<proteinExistence type="predicted"/>
<comment type="caution">
    <text evidence="1">The sequence shown here is derived from an EMBL/GenBank/DDBJ whole genome shotgun (WGS) entry which is preliminary data.</text>
</comment>
<evidence type="ECO:0000313" key="2">
    <source>
        <dbReference type="Proteomes" id="UP000535415"/>
    </source>
</evidence>
<dbReference type="Pfam" id="PF08811">
    <property type="entry name" value="DUF1800"/>
    <property type="match status" value="1"/>
</dbReference>
<name>A0A7W9F155_9RHOB</name>
<gene>
    <name evidence="1" type="ORF">FHS72_003617</name>
</gene>
<reference evidence="1 2" key="1">
    <citation type="submission" date="2020-08" db="EMBL/GenBank/DDBJ databases">
        <title>Genomic Encyclopedia of Type Strains, Phase IV (KMG-IV): sequencing the most valuable type-strain genomes for metagenomic binning, comparative biology and taxonomic classification.</title>
        <authorList>
            <person name="Goeker M."/>
        </authorList>
    </citation>
    <scope>NUCLEOTIDE SEQUENCE [LARGE SCALE GENOMIC DNA]</scope>
    <source>
        <strain evidence="1 2">DSM 101064</strain>
    </source>
</reference>
<dbReference type="RefSeq" id="WP_183531075.1">
    <property type="nucleotide sequence ID" value="NZ_JACIJM010000017.1"/>
</dbReference>
<accession>A0A7W9F155</accession>
<dbReference type="EMBL" id="JACIJM010000017">
    <property type="protein sequence ID" value="MBB5723970.1"/>
    <property type="molecule type" value="Genomic_DNA"/>
</dbReference>
<evidence type="ECO:0000313" key="1">
    <source>
        <dbReference type="EMBL" id="MBB5723970.1"/>
    </source>
</evidence>
<protein>
    <submittedName>
        <fullName evidence="1">Uncharacterized protein (DUF1800 family)</fullName>
    </submittedName>
</protein>
<dbReference type="Proteomes" id="UP000535415">
    <property type="component" value="Unassembled WGS sequence"/>
</dbReference>
<dbReference type="InterPro" id="IPR014917">
    <property type="entry name" value="DUF1800"/>
</dbReference>